<name>A0ABW3MFN8_9PSEU</name>
<accession>A0ABW3MFN8</accession>
<dbReference type="EMBL" id="JBHTIS010001612">
    <property type="protein sequence ID" value="MFD1048470.1"/>
    <property type="molecule type" value="Genomic_DNA"/>
</dbReference>
<keyword evidence="3" id="KW-1185">Reference proteome</keyword>
<evidence type="ECO:0000256" key="1">
    <source>
        <dbReference type="SAM" id="MobiDB-lite"/>
    </source>
</evidence>
<organism evidence="2 3">
    <name type="scientific">Kibdelosporangium lantanae</name>
    <dbReference type="NCBI Taxonomy" id="1497396"/>
    <lineage>
        <taxon>Bacteria</taxon>
        <taxon>Bacillati</taxon>
        <taxon>Actinomycetota</taxon>
        <taxon>Actinomycetes</taxon>
        <taxon>Pseudonocardiales</taxon>
        <taxon>Pseudonocardiaceae</taxon>
        <taxon>Kibdelosporangium</taxon>
    </lineage>
</organism>
<sequence>MDAGGDDDTVDVTPTGEDDAVDDSGGGDDWVEEATEDVVLDVAVLLSVGVSGGQLAGWSGRPCRPP</sequence>
<evidence type="ECO:0000313" key="3">
    <source>
        <dbReference type="Proteomes" id="UP001597045"/>
    </source>
</evidence>
<evidence type="ECO:0000313" key="2">
    <source>
        <dbReference type="EMBL" id="MFD1048470.1"/>
    </source>
</evidence>
<feature type="region of interest" description="Disordered" evidence="1">
    <location>
        <begin position="1"/>
        <end position="30"/>
    </location>
</feature>
<comment type="caution">
    <text evidence="2">The sequence shown here is derived from an EMBL/GenBank/DDBJ whole genome shotgun (WGS) entry which is preliminary data.</text>
</comment>
<proteinExistence type="predicted"/>
<reference evidence="3" key="1">
    <citation type="journal article" date="2019" name="Int. J. Syst. Evol. Microbiol.">
        <title>The Global Catalogue of Microorganisms (GCM) 10K type strain sequencing project: providing services to taxonomists for standard genome sequencing and annotation.</title>
        <authorList>
            <consortium name="The Broad Institute Genomics Platform"/>
            <consortium name="The Broad Institute Genome Sequencing Center for Infectious Disease"/>
            <person name="Wu L."/>
            <person name="Ma J."/>
        </authorList>
    </citation>
    <scope>NUCLEOTIDE SEQUENCE [LARGE SCALE GENOMIC DNA]</scope>
    <source>
        <strain evidence="3">JCM 31486</strain>
    </source>
</reference>
<gene>
    <name evidence="2" type="ORF">ACFQ1S_24535</name>
</gene>
<dbReference type="Proteomes" id="UP001597045">
    <property type="component" value="Unassembled WGS sequence"/>
</dbReference>
<protein>
    <submittedName>
        <fullName evidence="2">Uncharacterized protein</fullName>
    </submittedName>
</protein>